<dbReference type="GO" id="GO:0005737">
    <property type="term" value="C:cytoplasm"/>
    <property type="evidence" value="ECO:0007669"/>
    <property type="project" value="UniProtKB-SubCell"/>
</dbReference>
<dbReference type="CDD" id="cd03749">
    <property type="entry name" value="proteasome_alpha_type_1"/>
    <property type="match status" value="1"/>
</dbReference>
<evidence type="ECO:0000256" key="1">
    <source>
        <dbReference type="ARBA" id="ARBA00004123"/>
    </source>
</evidence>
<keyword evidence="10" id="KW-1185">Reference proteome</keyword>
<organism evidence="9 10">
    <name type="scientific">Papiliotrema laurentii</name>
    <name type="common">Cryptococcus laurentii</name>
    <dbReference type="NCBI Taxonomy" id="5418"/>
    <lineage>
        <taxon>Eukaryota</taxon>
        <taxon>Fungi</taxon>
        <taxon>Dikarya</taxon>
        <taxon>Basidiomycota</taxon>
        <taxon>Agaricomycotina</taxon>
        <taxon>Tremellomycetes</taxon>
        <taxon>Tremellales</taxon>
        <taxon>Rhynchogastremaceae</taxon>
        <taxon>Papiliotrema</taxon>
    </lineage>
</organism>
<proteinExistence type="inferred from homology"/>
<comment type="caution">
    <text evidence="9">The sequence shown here is derived from an EMBL/GenBank/DDBJ whole genome shotgun (WGS) entry which is preliminary data.</text>
</comment>
<dbReference type="InterPro" id="IPR029055">
    <property type="entry name" value="Ntn_hydrolases_N"/>
</dbReference>
<dbReference type="EMBL" id="JAODAN010000004">
    <property type="protein sequence ID" value="KAK1925181.1"/>
    <property type="molecule type" value="Genomic_DNA"/>
</dbReference>
<evidence type="ECO:0000256" key="2">
    <source>
        <dbReference type="ARBA" id="ARBA00004496"/>
    </source>
</evidence>
<name>A0AAD9FS37_PAPLA</name>
<sequence length="302" mass="32849">MFRNSYDSDNTTFSPQGKLHQVEYALEAVKQGSAAIGLRSATHAVLLTLKRSTGELATYQKKLIRIDDHVGVAIAGLTSDARVLSNSMRQQAMQSKMLYGRPIPVARAVQGIADRAQNNTQQYGRRPYGVGFLVIGRDETGPHLFEFSPAGTAFEYYAHSIGARSQSAKTYLEQNFESFENATLPELINHGLNALHDTLQQDKHLTLQNTSIAIIGPASSEIENLDISGAAKRGNFRVWENEHVDGLLRAWRRSRGEPEDGPQEDTPAEAEAPAAEAQQTQEGSEQAPQGGAGAGEDVEMSG</sequence>
<dbReference type="GO" id="GO:0006511">
    <property type="term" value="P:ubiquitin-dependent protein catabolic process"/>
    <property type="evidence" value="ECO:0007669"/>
    <property type="project" value="InterPro"/>
</dbReference>
<evidence type="ECO:0000256" key="6">
    <source>
        <dbReference type="PROSITE-ProRule" id="PRU00808"/>
    </source>
</evidence>
<dbReference type="InterPro" id="IPR000426">
    <property type="entry name" value="Proteasome_asu_N"/>
</dbReference>
<keyword evidence="4 6" id="KW-0647">Proteasome</keyword>
<dbReference type="Pfam" id="PF00227">
    <property type="entry name" value="Proteasome"/>
    <property type="match status" value="1"/>
</dbReference>
<evidence type="ECO:0000259" key="8">
    <source>
        <dbReference type="PROSITE" id="PS00388"/>
    </source>
</evidence>
<dbReference type="PANTHER" id="PTHR11599">
    <property type="entry name" value="PROTEASOME SUBUNIT ALPHA/BETA"/>
    <property type="match status" value="1"/>
</dbReference>
<evidence type="ECO:0000256" key="4">
    <source>
        <dbReference type="ARBA" id="ARBA00022942"/>
    </source>
</evidence>
<evidence type="ECO:0000256" key="7">
    <source>
        <dbReference type="SAM" id="MobiDB-lite"/>
    </source>
</evidence>
<feature type="domain" description="Proteasome alpha-type subunits" evidence="8">
    <location>
        <begin position="6"/>
        <end position="28"/>
    </location>
</feature>
<dbReference type="GO" id="GO:0019773">
    <property type="term" value="C:proteasome core complex, alpha-subunit complex"/>
    <property type="evidence" value="ECO:0007669"/>
    <property type="project" value="UniProtKB-UniRule"/>
</dbReference>
<dbReference type="Gene3D" id="3.60.20.10">
    <property type="entry name" value="Glutamine Phosphoribosylpyrophosphate, subunit 1, domain 1"/>
    <property type="match status" value="1"/>
</dbReference>
<dbReference type="FunFam" id="3.60.20.10:FF:000016">
    <property type="entry name" value="Proteasome subunit alpha type-6"/>
    <property type="match status" value="1"/>
</dbReference>
<dbReference type="InterPro" id="IPR023332">
    <property type="entry name" value="Proteasome_alpha-type"/>
</dbReference>
<protein>
    <submittedName>
        <fullName evidence="9">Nucleophile aminohydrolase</fullName>
    </submittedName>
</protein>
<gene>
    <name evidence="9" type="ORF">DB88DRAFT_539934</name>
</gene>
<keyword evidence="3" id="KW-0963">Cytoplasm</keyword>
<dbReference type="GO" id="GO:0005634">
    <property type="term" value="C:nucleus"/>
    <property type="evidence" value="ECO:0007669"/>
    <property type="project" value="UniProtKB-SubCell"/>
</dbReference>
<accession>A0AAD9FS37</accession>
<dbReference type="AlphaFoldDB" id="A0AAD9FS37"/>
<feature type="compositionally biased region" description="Acidic residues" evidence="7">
    <location>
        <begin position="259"/>
        <end position="268"/>
    </location>
</feature>
<dbReference type="SMART" id="SM00948">
    <property type="entry name" value="Proteasome_A_N"/>
    <property type="match status" value="1"/>
</dbReference>
<comment type="subcellular location">
    <subcellularLocation>
        <location evidence="2">Cytoplasm</location>
    </subcellularLocation>
    <subcellularLocation>
        <location evidence="1">Nucleus</location>
    </subcellularLocation>
</comment>
<keyword evidence="5" id="KW-0539">Nucleus</keyword>
<comment type="similarity">
    <text evidence="6">Belongs to the peptidase T1A family.</text>
</comment>
<dbReference type="InterPro" id="IPR035144">
    <property type="entry name" value="Proteasome_alpha1"/>
</dbReference>
<feature type="compositionally biased region" description="Low complexity" evidence="7">
    <location>
        <begin position="269"/>
        <end position="289"/>
    </location>
</feature>
<dbReference type="Proteomes" id="UP001182556">
    <property type="component" value="Unassembled WGS sequence"/>
</dbReference>
<evidence type="ECO:0000313" key="10">
    <source>
        <dbReference type="Proteomes" id="UP001182556"/>
    </source>
</evidence>
<dbReference type="PROSITE" id="PS00388">
    <property type="entry name" value="PROTEASOME_ALPHA_1"/>
    <property type="match status" value="1"/>
</dbReference>
<evidence type="ECO:0000256" key="5">
    <source>
        <dbReference type="ARBA" id="ARBA00023242"/>
    </source>
</evidence>
<feature type="region of interest" description="Disordered" evidence="7">
    <location>
        <begin position="251"/>
        <end position="302"/>
    </location>
</feature>
<dbReference type="SUPFAM" id="SSF56235">
    <property type="entry name" value="N-terminal nucleophile aminohydrolases (Ntn hydrolases)"/>
    <property type="match status" value="1"/>
</dbReference>
<reference evidence="9" key="1">
    <citation type="submission" date="2023-02" db="EMBL/GenBank/DDBJ databases">
        <title>Identification and recombinant expression of a fungal hydrolase from Papiliotrema laurentii that hydrolyzes apple cutin and clears colloidal polyester polyurethane.</title>
        <authorList>
            <consortium name="DOE Joint Genome Institute"/>
            <person name="Roman V.A."/>
            <person name="Bojanowski C."/>
            <person name="Crable B.R."/>
            <person name="Wagner D.N."/>
            <person name="Hung C.S."/>
            <person name="Nadeau L.J."/>
            <person name="Schratz L."/>
            <person name="Haridas S."/>
            <person name="Pangilinan J."/>
            <person name="Lipzen A."/>
            <person name="Na H."/>
            <person name="Yan M."/>
            <person name="Ng V."/>
            <person name="Grigoriev I.V."/>
            <person name="Spatafora J.W."/>
            <person name="Barlow D."/>
            <person name="Biffinger J."/>
            <person name="Kelley-Loughnane N."/>
            <person name="Varaljay V.A."/>
            <person name="Crookes-Goodson W.J."/>
        </authorList>
    </citation>
    <scope>NUCLEOTIDE SEQUENCE</scope>
    <source>
        <strain evidence="9">5307AH</strain>
    </source>
</reference>
<evidence type="ECO:0000313" key="9">
    <source>
        <dbReference type="EMBL" id="KAK1925181.1"/>
    </source>
</evidence>
<dbReference type="Pfam" id="PF10584">
    <property type="entry name" value="Proteasome_A_N"/>
    <property type="match status" value="1"/>
</dbReference>
<dbReference type="PROSITE" id="PS51475">
    <property type="entry name" value="PROTEASOME_ALPHA_2"/>
    <property type="match status" value="1"/>
</dbReference>
<evidence type="ECO:0000256" key="3">
    <source>
        <dbReference type="ARBA" id="ARBA00022490"/>
    </source>
</evidence>
<dbReference type="InterPro" id="IPR001353">
    <property type="entry name" value="Proteasome_sua/b"/>
</dbReference>
<dbReference type="InterPro" id="IPR050115">
    <property type="entry name" value="Proteasome_alpha"/>
</dbReference>